<reference evidence="2 3" key="1">
    <citation type="submission" date="2016-10" db="EMBL/GenBank/DDBJ databases">
        <authorList>
            <person name="Varghese N."/>
        </authorList>
    </citation>
    <scope>NUCLEOTIDE SEQUENCE [LARGE SCALE GENOMIC DNA]</scope>
    <source>
        <strain evidence="2 3">KA00225</strain>
    </source>
</reference>
<feature type="transmembrane region" description="Helical" evidence="1">
    <location>
        <begin position="71"/>
        <end position="91"/>
    </location>
</feature>
<proteinExistence type="predicted"/>
<keyword evidence="1" id="KW-1133">Transmembrane helix</keyword>
<keyword evidence="1" id="KW-0472">Membrane</keyword>
<comment type="caution">
    <text evidence="2">The sequence shown here is derived from an EMBL/GenBank/DDBJ whole genome shotgun (WGS) entry which is preliminary data.</text>
</comment>
<dbReference type="AlphaFoldDB" id="A0A2K1SUG5"/>
<organism evidence="2 3">
    <name type="scientific">Gardnerella vaginalis</name>
    <dbReference type="NCBI Taxonomy" id="2702"/>
    <lineage>
        <taxon>Bacteria</taxon>
        <taxon>Bacillati</taxon>
        <taxon>Actinomycetota</taxon>
        <taxon>Actinomycetes</taxon>
        <taxon>Bifidobacteriales</taxon>
        <taxon>Bifidobacteriaceae</taxon>
        <taxon>Gardnerella</taxon>
    </lineage>
</organism>
<evidence type="ECO:0000313" key="3">
    <source>
        <dbReference type="Proteomes" id="UP000236146"/>
    </source>
</evidence>
<dbReference type="EMBL" id="MNLH01000003">
    <property type="protein sequence ID" value="PNS43190.1"/>
    <property type="molecule type" value="Genomic_DNA"/>
</dbReference>
<sequence length="93" mass="10330">MLAQALGLFGIESLITWIALTGVIGGFAIIAYVIFQKYVDSKKQIYNSTFNSNPNSKSKSNSKYEDKNKSLRIPFVPVEVLSAIFAVILTFSY</sequence>
<evidence type="ECO:0000313" key="2">
    <source>
        <dbReference type="EMBL" id="PNS43190.1"/>
    </source>
</evidence>
<gene>
    <name evidence="2" type="ORF">BFS05_03855</name>
</gene>
<evidence type="ECO:0000256" key="1">
    <source>
        <dbReference type="SAM" id="Phobius"/>
    </source>
</evidence>
<feature type="transmembrane region" description="Helical" evidence="1">
    <location>
        <begin position="14"/>
        <end position="35"/>
    </location>
</feature>
<dbReference type="Proteomes" id="UP000236146">
    <property type="component" value="Unassembled WGS sequence"/>
</dbReference>
<protein>
    <submittedName>
        <fullName evidence="2">Uncharacterized protein</fullName>
    </submittedName>
</protein>
<accession>A0A2K1SUG5</accession>
<keyword evidence="1" id="KW-0812">Transmembrane</keyword>
<name>A0A2K1SUG5_GARVA</name>